<feature type="region of interest" description="Disordered" evidence="18">
    <location>
        <begin position="145"/>
        <end position="200"/>
    </location>
</feature>
<dbReference type="InterPro" id="IPR013083">
    <property type="entry name" value="Znf_RING/FYVE/PHD"/>
</dbReference>
<dbReference type="PANTHER" id="PTHR46661">
    <property type="entry name" value="E3 UBIQUITIN-PROTEIN LIGASE ZNRF1-LIKE PROTEIN"/>
    <property type="match status" value="1"/>
</dbReference>
<feature type="compositionally biased region" description="Basic and acidic residues" evidence="18">
    <location>
        <begin position="145"/>
        <end position="171"/>
    </location>
</feature>
<keyword evidence="15" id="KW-0458">Lysosome</keyword>
<keyword evidence="11 17" id="KW-0863">Zinc-finger</keyword>
<organism evidence="21 22">
    <name type="scientific">Phycomyces blakesleeanus</name>
    <dbReference type="NCBI Taxonomy" id="4837"/>
    <lineage>
        <taxon>Eukaryota</taxon>
        <taxon>Fungi</taxon>
        <taxon>Fungi incertae sedis</taxon>
        <taxon>Mucoromycota</taxon>
        <taxon>Mucoromycotina</taxon>
        <taxon>Mucoromycetes</taxon>
        <taxon>Mucorales</taxon>
        <taxon>Phycomycetaceae</taxon>
        <taxon>Phycomyces</taxon>
    </lineage>
</organism>
<dbReference type="InterPro" id="IPR001841">
    <property type="entry name" value="Znf_RING"/>
</dbReference>
<evidence type="ECO:0000259" key="19">
    <source>
        <dbReference type="PROSITE" id="PS50089"/>
    </source>
</evidence>
<feature type="region of interest" description="Disordered" evidence="18">
    <location>
        <begin position="1"/>
        <end position="31"/>
    </location>
</feature>
<proteinExistence type="predicted"/>
<evidence type="ECO:0000256" key="3">
    <source>
        <dbReference type="ARBA" id="ARBA00004177"/>
    </source>
</evidence>
<protein>
    <recommendedName>
        <fullName evidence="6">RING-type E3 ubiquitin transferase</fullName>
        <ecNumber evidence="6">2.3.2.27</ecNumber>
    </recommendedName>
</protein>
<dbReference type="Pfam" id="PF13639">
    <property type="entry name" value="zf-RING_2"/>
    <property type="match status" value="1"/>
</dbReference>
<name>A0ABR3B5M7_PHYBL</name>
<comment type="subcellular location">
    <subcellularLocation>
        <location evidence="3">Endosome</location>
    </subcellularLocation>
    <subcellularLocation>
        <location evidence="4">Lysosome</location>
    </subcellularLocation>
    <subcellularLocation>
        <location evidence="2">Membrane</location>
        <topology evidence="2">Peripheral membrane protein</topology>
    </subcellularLocation>
</comment>
<keyword evidence="16" id="KW-0449">Lipoprotein</keyword>
<dbReference type="InterPro" id="IPR000306">
    <property type="entry name" value="Znf_FYVE"/>
</dbReference>
<comment type="pathway">
    <text evidence="5">Protein modification; protein ubiquitination.</text>
</comment>
<comment type="catalytic activity">
    <reaction evidence="1">
        <text>S-ubiquitinyl-[E2 ubiquitin-conjugating enzyme]-L-cysteine + [acceptor protein]-L-lysine = [E2 ubiquitin-conjugating enzyme]-L-cysteine + N(6)-ubiquitinyl-[acceptor protein]-L-lysine.</text>
        <dbReference type="EC" id="2.3.2.27"/>
    </reaction>
</comment>
<dbReference type="SMART" id="SM00064">
    <property type="entry name" value="FYVE"/>
    <property type="match status" value="1"/>
</dbReference>
<gene>
    <name evidence="21" type="ORF">J3Q64DRAFT_1730258</name>
</gene>
<evidence type="ECO:0000256" key="15">
    <source>
        <dbReference type="ARBA" id="ARBA00023228"/>
    </source>
</evidence>
<sequence>MEQLSETSSISLPLMMDTKPIYPQDDSDPDYHRQSPTLNDLVGCLSRSASATVMTTIANAELHMRHEATPGQTAVASCTAMAAAVKASTATATPHLDTSEEQVLDIIPGKPEHIILEETDEELPGTNTPDSNSIIQSDISIHEEEFRREQEHKREEEEGEGESKDKDKRDMEEEEEEDDEDEDEAEEEVERQTIRSERTLTEPAPRTLHVWEADRQALECRRCARRFNFLVRRHHCRRCGLVVCDRCSGHRIRLPFEHIIQDPVTDPSHQALIAMYPQRVCDACVRPIAKNIIPPLSRYEQSPVVASPMQRSKSAQSLMAECPVCGANFMGVRQNEQEHHLQKCLNTGSPPVRLVRYVVYQLSSSSTQLDDECPICFEEFKTGDKIARMICLCSYHQHCLSDWLARGKGCPVHYDGSSTAIQD</sequence>
<evidence type="ECO:0000256" key="11">
    <source>
        <dbReference type="ARBA" id="ARBA00022771"/>
    </source>
</evidence>
<evidence type="ECO:0000256" key="5">
    <source>
        <dbReference type="ARBA" id="ARBA00004906"/>
    </source>
</evidence>
<feature type="domain" description="FYVE-type" evidence="20">
    <location>
        <begin position="214"/>
        <end position="289"/>
    </location>
</feature>
<feature type="domain" description="RING-type" evidence="19">
    <location>
        <begin position="373"/>
        <end position="413"/>
    </location>
</feature>
<keyword evidence="22" id="KW-1185">Reference proteome</keyword>
<evidence type="ECO:0000313" key="22">
    <source>
        <dbReference type="Proteomes" id="UP001448207"/>
    </source>
</evidence>
<dbReference type="Proteomes" id="UP001448207">
    <property type="component" value="Unassembled WGS sequence"/>
</dbReference>
<evidence type="ECO:0000256" key="12">
    <source>
        <dbReference type="ARBA" id="ARBA00022786"/>
    </source>
</evidence>
<keyword evidence="14" id="KW-0472">Membrane</keyword>
<keyword evidence="9" id="KW-0479">Metal-binding</keyword>
<feature type="compositionally biased region" description="Polar residues" evidence="18">
    <location>
        <begin position="1"/>
        <end position="11"/>
    </location>
</feature>
<evidence type="ECO:0000313" key="21">
    <source>
        <dbReference type="EMBL" id="KAL0090543.1"/>
    </source>
</evidence>
<evidence type="ECO:0000256" key="10">
    <source>
        <dbReference type="ARBA" id="ARBA00022753"/>
    </source>
</evidence>
<evidence type="ECO:0000256" key="8">
    <source>
        <dbReference type="ARBA" id="ARBA00022707"/>
    </source>
</evidence>
<evidence type="ECO:0000256" key="9">
    <source>
        <dbReference type="ARBA" id="ARBA00022723"/>
    </source>
</evidence>
<reference evidence="21 22" key="1">
    <citation type="submission" date="2024-04" db="EMBL/GenBank/DDBJ databases">
        <title>Symmetric and asymmetric DNA N6-adenine methylation regulates different biological responses in Mucorales.</title>
        <authorList>
            <consortium name="Lawrence Berkeley National Laboratory"/>
            <person name="Lax C."/>
            <person name="Mondo S.J."/>
            <person name="Osorio-Concepcion M."/>
            <person name="Muszewska A."/>
            <person name="Corrochano-Luque M."/>
            <person name="Gutierrez G."/>
            <person name="Riley R."/>
            <person name="Lipzen A."/>
            <person name="Guo J."/>
            <person name="Hundley H."/>
            <person name="Amirebrahimi M."/>
            <person name="Ng V."/>
            <person name="Lorenzo-Gutierrez D."/>
            <person name="Binder U."/>
            <person name="Yang J."/>
            <person name="Song Y."/>
            <person name="Canovas D."/>
            <person name="Navarro E."/>
            <person name="Freitag M."/>
            <person name="Gabaldon T."/>
            <person name="Grigoriev I.V."/>
            <person name="Corrochano L.M."/>
            <person name="Nicolas F.E."/>
            <person name="Garre V."/>
        </authorList>
    </citation>
    <scope>NUCLEOTIDE SEQUENCE [LARGE SCALE GENOMIC DNA]</scope>
    <source>
        <strain evidence="21 22">L51</strain>
    </source>
</reference>
<feature type="compositionally biased region" description="Acidic residues" evidence="18">
    <location>
        <begin position="172"/>
        <end position="189"/>
    </location>
</feature>
<evidence type="ECO:0000256" key="6">
    <source>
        <dbReference type="ARBA" id="ARBA00012483"/>
    </source>
</evidence>
<dbReference type="Pfam" id="PF01363">
    <property type="entry name" value="FYVE"/>
    <property type="match status" value="1"/>
</dbReference>
<dbReference type="EMBL" id="JBCLYO010000004">
    <property type="protein sequence ID" value="KAL0090543.1"/>
    <property type="molecule type" value="Genomic_DNA"/>
</dbReference>
<dbReference type="EC" id="2.3.2.27" evidence="6"/>
<keyword evidence="12" id="KW-0833">Ubl conjugation pathway</keyword>
<dbReference type="SUPFAM" id="SSF57903">
    <property type="entry name" value="FYVE/PHD zinc finger"/>
    <property type="match status" value="1"/>
</dbReference>
<evidence type="ECO:0000256" key="2">
    <source>
        <dbReference type="ARBA" id="ARBA00004170"/>
    </source>
</evidence>
<dbReference type="CDD" id="cd16489">
    <property type="entry name" value="mRING-CH-C4HC2H_ZNRF"/>
    <property type="match status" value="1"/>
</dbReference>
<evidence type="ECO:0000256" key="17">
    <source>
        <dbReference type="PROSITE-ProRule" id="PRU00175"/>
    </source>
</evidence>
<dbReference type="Gene3D" id="3.30.40.10">
    <property type="entry name" value="Zinc/RING finger domain, C3HC4 (zinc finger)"/>
    <property type="match status" value="2"/>
</dbReference>
<dbReference type="PROSITE" id="PS50089">
    <property type="entry name" value="ZF_RING_2"/>
    <property type="match status" value="1"/>
</dbReference>
<evidence type="ECO:0000256" key="18">
    <source>
        <dbReference type="SAM" id="MobiDB-lite"/>
    </source>
</evidence>
<dbReference type="InterPro" id="IPR051878">
    <property type="entry name" value="ZNRF_ubiq-protein_ligase"/>
</dbReference>
<feature type="compositionally biased region" description="Basic and acidic residues" evidence="18">
    <location>
        <begin position="190"/>
        <end position="200"/>
    </location>
</feature>
<dbReference type="PANTHER" id="PTHR46661:SF4">
    <property type="entry name" value="RING-TYPE DOMAIN-CONTAINING PROTEIN"/>
    <property type="match status" value="1"/>
</dbReference>
<evidence type="ECO:0000256" key="1">
    <source>
        <dbReference type="ARBA" id="ARBA00000900"/>
    </source>
</evidence>
<keyword evidence="13" id="KW-0862">Zinc</keyword>
<dbReference type="SUPFAM" id="SSF57850">
    <property type="entry name" value="RING/U-box"/>
    <property type="match status" value="1"/>
</dbReference>
<dbReference type="PROSITE" id="PS50178">
    <property type="entry name" value="ZF_FYVE"/>
    <property type="match status" value="1"/>
</dbReference>
<evidence type="ECO:0000256" key="13">
    <source>
        <dbReference type="ARBA" id="ARBA00022833"/>
    </source>
</evidence>
<dbReference type="InterPro" id="IPR011011">
    <property type="entry name" value="Znf_FYVE_PHD"/>
</dbReference>
<keyword evidence="10" id="KW-0967">Endosome</keyword>
<accession>A0ABR3B5M7</accession>
<keyword evidence="8" id="KW-0519">Myristate</keyword>
<evidence type="ECO:0000256" key="16">
    <source>
        <dbReference type="ARBA" id="ARBA00023288"/>
    </source>
</evidence>
<dbReference type="InterPro" id="IPR017455">
    <property type="entry name" value="Znf_FYVE-rel"/>
</dbReference>
<evidence type="ECO:0000256" key="14">
    <source>
        <dbReference type="ARBA" id="ARBA00023136"/>
    </source>
</evidence>
<evidence type="ECO:0000256" key="4">
    <source>
        <dbReference type="ARBA" id="ARBA00004371"/>
    </source>
</evidence>
<keyword evidence="7" id="KW-0808">Transferase</keyword>
<comment type="caution">
    <text evidence="21">The sequence shown here is derived from an EMBL/GenBank/DDBJ whole genome shotgun (WGS) entry which is preliminary data.</text>
</comment>
<evidence type="ECO:0000259" key="20">
    <source>
        <dbReference type="PROSITE" id="PS50178"/>
    </source>
</evidence>
<evidence type="ECO:0000256" key="7">
    <source>
        <dbReference type="ARBA" id="ARBA00022679"/>
    </source>
</evidence>